<feature type="transmembrane region" description="Helical" evidence="1">
    <location>
        <begin position="306"/>
        <end position="326"/>
    </location>
</feature>
<reference evidence="2 3" key="1">
    <citation type="submission" date="2011-05" db="EMBL/GenBank/DDBJ databases">
        <title>Complete sequence of chromosome 1 of Sphingobium chlorophenolicum L-1.</title>
        <authorList>
            <consortium name="US DOE Joint Genome Institute"/>
            <person name="Lucas S."/>
            <person name="Han J."/>
            <person name="Lapidus A."/>
            <person name="Cheng J.-F."/>
            <person name="Goodwin L."/>
            <person name="Pitluck S."/>
            <person name="Peters L."/>
            <person name="Daligault H."/>
            <person name="Han C."/>
            <person name="Tapia R."/>
            <person name="Land M."/>
            <person name="Hauser L."/>
            <person name="Kyrpides N."/>
            <person name="Ivanova N."/>
            <person name="Pagani I."/>
            <person name="Turner P."/>
            <person name="Copley S."/>
            <person name="Woyke T."/>
        </authorList>
    </citation>
    <scope>NUCLEOTIDE SEQUENCE [LARGE SCALE GENOMIC DNA]</scope>
    <source>
        <strain evidence="2 3">L-1</strain>
    </source>
</reference>
<keyword evidence="1" id="KW-0812">Transmembrane</keyword>
<protein>
    <submittedName>
        <fullName evidence="2">Uncharacterized protein</fullName>
    </submittedName>
</protein>
<dbReference type="RefSeq" id="WP_013848639.1">
    <property type="nucleotide sequence ID" value="NC_015593.1"/>
</dbReference>
<accession>F6F0T1</accession>
<feature type="transmembrane region" description="Helical" evidence="1">
    <location>
        <begin position="196"/>
        <end position="214"/>
    </location>
</feature>
<feature type="transmembrane region" description="Helical" evidence="1">
    <location>
        <begin position="103"/>
        <end position="124"/>
    </location>
</feature>
<dbReference type="EMBL" id="CP002798">
    <property type="protein sequence ID" value="AEG50403.1"/>
    <property type="molecule type" value="Genomic_DNA"/>
</dbReference>
<organism evidence="2 3">
    <name type="scientific">Sphingobium chlorophenolicum L-1</name>
    <dbReference type="NCBI Taxonomy" id="690566"/>
    <lineage>
        <taxon>Bacteria</taxon>
        <taxon>Pseudomonadati</taxon>
        <taxon>Pseudomonadota</taxon>
        <taxon>Alphaproteobacteria</taxon>
        <taxon>Sphingomonadales</taxon>
        <taxon>Sphingomonadaceae</taxon>
        <taxon>Sphingobium</taxon>
    </lineage>
</organism>
<feature type="transmembrane region" description="Helical" evidence="1">
    <location>
        <begin position="456"/>
        <end position="475"/>
    </location>
</feature>
<keyword evidence="3" id="KW-1185">Reference proteome</keyword>
<feature type="transmembrane region" description="Helical" evidence="1">
    <location>
        <begin position="72"/>
        <end position="91"/>
    </location>
</feature>
<evidence type="ECO:0000313" key="3">
    <source>
        <dbReference type="Proteomes" id="UP000007150"/>
    </source>
</evidence>
<keyword evidence="1" id="KW-1133">Transmembrane helix</keyword>
<dbReference type="Proteomes" id="UP000007150">
    <property type="component" value="Chromosome 1"/>
</dbReference>
<sequence>MHHIRGRISNSIKIINERRLIKSQGQAVSQSMLRITVQCLIAMVMLFLIALFVPQVRLLWVTTKLLVQQDLWLLEAFLILSVPLFVSVRPMSREWRLSRHHMLLAALALVALCYLGHRLLLMGYDLSRDEQMASFDAAIFSHGRLAWPLPPAWQKDAAALNLEFMLPVGQPIAWVSAYLPFNAALRAAIGMIADPALTGPLLTAGSLLLIWSIAKRVWPEDREAPTIAALLLLGSGQFVITGMTAYAMPGHLFFNLLWLRLFLADRRLCDGLAILVGFVATGLHQPLFHPMFVAPFLLLPLLERRWLRFAIFSLGYGAIGIFWLSWPIFIHGLVAGPASVTAAAGTDYLSRLLQVFSLTIANPTLTAANMLRFCTWQHLFLLPLMAIGFRAVRENRLAAAVAASFLLPIFVMAIILPYQGIGFGYRYLHGLLGNSVLLALFGWQKLKGRHEEMRPVILRATVASLLVLLPMQAWMAHARYAPFARASTQIEQSGADYFLIKATAGPLTHDLVLNRPDLSNRPLRLQAEEINDMPALARRICHSGASVALGDDGFYAATWAYFDNKAERLASANIPRLRAPFEEAGCSVRILR</sequence>
<dbReference type="HOGENOM" id="CLU_470019_0_0_5"/>
<feature type="transmembrane region" description="Helical" evidence="1">
    <location>
        <begin position="32"/>
        <end position="52"/>
    </location>
</feature>
<dbReference type="KEGG" id="sch:Sphch_2763"/>
<name>F6F0T1_SPHCR</name>
<proteinExistence type="predicted"/>
<feature type="transmembrane region" description="Helical" evidence="1">
    <location>
        <begin position="397"/>
        <end position="418"/>
    </location>
</feature>
<feature type="transmembrane region" description="Helical" evidence="1">
    <location>
        <begin position="424"/>
        <end position="444"/>
    </location>
</feature>
<evidence type="ECO:0000256" key="1">
    <source>
        <dbReference type="SAM" id="Phobius"/>
    </source>
</evidence>
<feature type="transmembrane region" description="Helical" evidence="1">
    <location>
        <begin position="226"/>
        <end position="247"/>
    </location>
</feature>
<keyword evidence="1" id="KW-0472">Membrane</keyword>
<evidence type="ECO:0000313" key="2">
    <source>
        <dbReference type="EMBL" id="AEG50403.1"/>
    </source>
</evidence>
<gene>
    <name evidence="2" type="ORF">Sphch_2763</name>
</gene>
<dbReference type="AlphaFoldDB" id="F6F0T1"/>